<gene>
    <name evidence="1" type="ORF">G7077_03030</name>
</gene>
<protein>
    <recommendedName>
        <fullName evidence="3">Histidine kinase/HSP90-like ATPase domain-containing protein</fullName>
    </recommendedName>
</protein>
<keyword evidence="2" id="KW-1185">Reference proteome</keyword>
<dbReference type="KEGG" id="spii:G7077_03030"/>
<dbReference type="RefSeq" id="WP_166410430.1">
    <property type="nucleotide sequence ID" value="NZ_CP049869.1"/>
</dbReference>
<evidence type="ECO:0000313" key="1">
    <source>
        <dbReference type="EMBL" id="QIK78036.1"/>
    </source>
</evidence>
<dbReference type="Gene3D" id="3.30.565.10">
    <property type="entry name" value="Histidine kinase-like ATPase, C-terminal domain"/>
    <property type="match status" value="1"/>
</dbReference>
<dbReference type="EMBL" id="CP049869">
    <property type="protein sequence ID" value="QIK78036.1"/>
    <property type="molecule type" value="Genomic_DNA"/>
</dbReference>
<dbReference type="InterPro" id="IPR036890">
    <property type="entry name" value="HATPase_C_sf"/>
</dbReference>
<evidence type="ECO:0008006" key="3">
    <source>
        <dbReference type="Google" id="ProtNLM"/>
    </source>
</evidence>
<dbReference type="Proteomes" id="UP000503222">
    <property type="component" value="Chromosome"/>
</dbReference>
<reference evidence="1 2" key="1">
    <citation type="submission" date="2020-03" db="EMBL/GenBank/DDBJ databases">
        <title>Sphingomonas sp. nov., isolated from fish.</title>
        <authorList>
            <person name="Hyun D.-W."/>
            <person name="Bae J.-W."/>
        </authorList>
    </citation>
    <scope>NUCLEOTIDE SEQUENCE [LARGE SCALE GENOMIC DNA]</scope>
    <source>
        <strain evidence="1 2">HDW15B</strain>
    </source>
</reference>
<sequence>MGLSICRNLVEQNEGRMWGTSEPGRTEIHFTLPVASKG</sequence>
<proteinExistence type="predicted"/>
<dbReference type="SUPFAM" id="SSF55874">
    <property type="entry name" value="ATPase domain of HSP90 chaperone/DNA topoisomerase II/histidine kinase"/>
    <property type="match status" value="1"/>
</dbReference>
<name>A0A6G7YMT9_9SPHN</name>
<accession>A0A6G7YMT9</accession>
<organism evidence="1 2">
    <name type="scientific">Sphingomonas piscis</name>
    <dbReference type="NCBI Taxonomy" id="2714943"/>
    <lineage>
        <taxon>Bacteria</taxon>
        <taxon>Pseudomonadati</taxon>
        <taxon>Pseudomonadota</taxon>
        <taxon>Alphaproteobacteria</taxon>
        <taxon>Sphingomonadales</taxon>
        <taxon>Sphingomonadaceae</taxon>
        <taxon>Sphingomonas</taxon>
    </lineage>
</organism>
<dbReference type="AlphaFoldDB" id="A0A6G7YMT9"/>
<evidence type="ECO:0000313" key="2">
    <source>
        <dbReference type="Proteomes" id="UP000503222"/>
    </source>
</evidence>